<comment type="caution">
    <text evidence="2">The sequence shown here is derived from an EMBL/GenBank/DDBJ whole genome shotgun (WGS) entry which is preliminary data.</text>
</comment>
<evidence type="ECO:0000313" key="2">
    <source>
        <dbReference type="EMBL" id="KKM82278.1"/>
    </source>
</evidence>
<dbReference type="AlphaFoldDB" id="A0A0F9KK21"/>
<protein>
    <submittedName>
        <fullName evidence="2">Uncharacterized protein</fullName>
    </submittedName>
</protein>
<accession>A0A0F9KK21</accession>
<evidence type="ECO:0000313" key="1">
    <source>
        <dbReference type="EMBL" id="KKM23768.1"/>
    </source>
</evidence>
<sequence length="144" mass="15352">MSPRDVNLQLADAATPITATGQATAVDTEGGFYAIVRFECGDPITDANETFDFLVMASIDGGSNYFQIGAIRQIVDGDEDLVKSIPVYVPRFPPATQTATKVRLEYVVAGTTPSLLLNCWLEPMLSLAVPAIDEGLNNGLAELS</sequence>
<organism evidence="2">
    <name type="scientific">marine sediment metagenome</name>
    <dbReference type="NCBI Taxonomy" id="412755"/>
    <lineage>
        <taxon>unclassified sequences</taxon>
        <taxon>metagenomes</taxon>
        <taxon>ecological metagenomes</taxon>
    </lineage>
</organism>
<dbReference type="EMBL" id="LAZR01013057">
    <property type="protein sequence ID" value="KKM23768.1"/>
    <property type="molecule type" value="Genomic_DNA"/>
</dbReference>
<dbReference type="EMBL" id="LAZR01007887">
    <property type="protein sequence ID" value="KKM82278.1"/>
    <property type="molecule type" value="Genomic_DNA"/>
</dbReference>
<name>A0A0F9KK21_9ZZZZ</name>
<proteinExistence type="predicted"/>
<gene>
    <name evidence="2" type="ORF">LCGC14_1321270</name>
    <name evidence="1" type="ORF">LCGC14_1611910</name>
</gene>
<reference evidence="2" key="1">
    <citation type="journal article" date="2015" name="Nature">
        <title>Complex archaea that bridge the gap between prokaryotes and eukaryotes.</title>
        <authorList>
            <person name="Spang A."/>
            <person name="Saw J.H."/>
            <person name="Jorgensen S.L."/>
            <person name="Zaremba-Niedzwiedzka K."/>
            <person name="Martijn J."/>
            <person name="Lind A.E."/>
            <person name="van Eijk R."/>
            <person name="Schleper C."/>
            <person name="Guy L."/>
            <person name="Ettema T.J."/>
        </authorList>
    </citation>
    <scope>NUCLEOTIDE SEQUENCE</scope>
</reference>